<accession>A0A7V3YEW8</accession>
<comment type="miscellaneous">
    <text evidence="16">The active site is a redox-active disulfide bond.</text>
</comment>
<dbReference type="EC" id="1.8.1.4" evidence="3 16"/>
<dbReference type="PROSITE" id="PS00076">
    <property type="entry name" value="PYRIDINE_REDOX_1"/>
    <property type="match status" value="1"/>
</dbReference>
<dbReference type="InterPro" id="IPR050151">
    <property type="entry name" value="Class-I_Pyr_Nuc-Dis_Oxidored"/>
</dbReference>
<organism evidence="19">
    <name type="scientific">Candidatus Caldatribacterium californiense</name>
    <dbReference type="NCBI Taxonomy" id="1454726"/>
    <lineage>
        <taxon>Bacteria</taxon>
        <taxon>Pseudomonadati</taxon>
        <taxon>Atribacterota</taxon>
        <taxon>Atribacteria</taxon>
        <taxon>Atribacterales</taxon>
        <taxon>Candidatus Caldatribacteriaceae</taxon>
        <taxon>Candidatus Caldatribacterium</taxon>
    </lineage>
</organism>
<dbReference type="PRINTS" id="PR00368">
    <property type="entry name" value="FADPNR"/>
</dbReference>
<dbReference type="GO" id="GO:0006103">
    <property type="term" value="P:2-oxoglutarate metabolic process"/>
    <property type="evidence" value="ECO:0007669"/>
    <property type="project" value="TreeGrafter"/>
</dbReference>
<dbReference type="EMBL" id="DTFV01000008">
    <property type="protein sequence ID" value="HGI29800.1"/>
    <property type="molecule type" value="Genomic_DNA"/>
</dbReference>
<feature type="binding site" evidence="14">
    <location>
        <position position="309"/>
    </location>
    <ligand>
        <name>FAD</name>
        <dbReference type="ChEBI" id="CHEBI:57692"/>
    </ligand>
</feature>
<evidence type="ECO:0000256" key="5">
    <source>
        <dbReference type="ARBA" id="ARBA00022490"/>
    </source>
</evidence>
<dbReference type="GO" id="GO:0004148">
    <property type="term" value="F:dihydrolipoyl dehydrogenase (NADH) activity"/>
    <property type="evidence" value="ECO:0007669"/>
    <property type="project" value="UniProtKB-EC"/>
</dbReference>
<dbReference type="NCBIfam" id="TIGR01350">
    <property type="entry name" value="lipoamide_DH"/>
    <property type="match status" value="1"/>
</dbReference>
<gene>
    <name evidence="19" type="primary">lpdA</name>
    <name evidence="19" type="ORF">ENV30_00540</name>
</gene>
<evidence type="ECO:0000259" key="17">
    <source>
        <dbReference type="Pfam" id="PF02852"/>
    </source>
</evidence>
<comment type="subcellular location">
    <subcellularLocation>
        <location evidence="1">Cytoplasm</location>
    </subcellularLocation>
</comment>
<dbReference type="SUPFAM" id="SSF51905">
    <property type="entry name" value="FAD/NAD(P)-binding domain"/>
    <property type="match status" value="1"/>
</dbReference>
<evidence type="ECO:0000256" key="6">
    <source>
        <dbReference type="ARBA" id="ARBA00022630"/>
    </source>
</evidence>
<feature type="disulfide bond" description="Redox-active" evidence="15">
    <location>
        <begin position="41"/>
        <end position="46"/>
    </location>
</feature>
<evidence type="ECO:0000256" key="14">
    <source>
        <dbReference type="PIRSR" id="PIRSR000350-3"/>
    </source>
</evidence>
<comment type="cofactor">
    <cofactor evidence="14 16">
        <name>FAD</name>
        <dbReference type="ChEBI" id="CHEBI:57692"/>
    </cofactor>
    <text evidence="14 16">Binds 1 FAD per subunit.</text>
</comment>
<keyword evidence="8 16" id="KW-0560">Oxidoreductase</keyword>
<evidence type="ECO:0000256" key="12">
    <source>
        <dbReference type="ARBA" id="ARBA00049187"/>
    </source>
</evidence>
<dbReference type="Gene3D" id="3.50.50.60">
    <property type="entry name" value="FAD/NAD(P)-binding domain"/>
    <property type="match status" value="2"/>
</dbReference>
<dbReference type="InterPro" id="IPR006258">
    <property type="entry name" value="Lipoamide_DH"/>
</dbReference>
<dbReference type="SUPFAM" id="SSF55424">
    <property type="entry name" value="FAD/NAD-linked reductases, dimerisation (C-terminal) domain"/>
    <property type="match status" value="1"/>
</dbReference>
<comment type="similarity">
    <text evidence="2 16">Belongs to the class-I pyridine nucleotide-disulfide oxidoreductase family.</text>
</comment>
<evidence type="ECO:0000256" key="15">
    <source>
        <dbReference type="PIRSR" id="PIRSR000350-4"/>
    </source>
</evidence>
<dbReference type="Gene3D" id="3.30.390.30">
    <property type="match status" value="1"/>
</dbReference>
<keyword evidence="5" id="KW-0963">Cytoplasm</keyword>
<evidence type="ECO:0000256" key="4">
    <source>
        <dbReference type="ARBA" id="ARBA00016961"/>
    </source>
</evidence>
<dbReference type="GO" id="GO:0005737">
    <property type="term" value="C:cytoplasm"/>
    <property type="evidence" value="ECO:0007669"/>
    <property type="project" value="UniProtKB-SubCell"/>
</dbReference>
<dbReference type="InterPro" id="IPR001100">
    <property type="entry name" value="Pyr_nuc-diS_OxRdtase"/>
</dbReference>
<comment type="caution">
    <text evidence="19">The sequence shown here is derived from an EMBL/GenBank/DDBJ whole genome shotgun (WGS) entry which is preliminary data.</text>
</comment>
<evidence type="ECO:0000259" key="18">
    <source>
        <dbReference type="Pfam" id="PF07992"/>
    </source>
</evidence>
<comment type="catalytic activity">
    <reaction evidence="12 16">
        <text>N(6)-[(R)-dihydrolipoyl]-L-lysyl-[protein] + NAD(+) = N(6)-[(R)-lipoyl]-L-lysyl-[protein] + NADH + H(+)</text>
        <dbReference type="Rhea" id="RHEA:15045"/>
        <dbReference type="Rhea" id="RHEA-COMP:10474"/>
        <dbReference type="Rhea" id="RHEA-COMP:10475"/>
        <dbReference type="ChEBI" id="CHEBI:15378"/>
        <dbReference type="ChEBI" id="CHEBI:57540"/>
        <dbReference type="ChEBI" id="CHEBI:57945"/>
        <dbReference type="ChEBI" id="CHEBI:83099"/>
        <dbReference type="ChEBI" id="CHEBI:83100"/>
        <dbReference type="EC" id="1.8.1.4"/>
    </reaction>
</comment>
<keyword evidence="14" id="KW-0547">Nucleotide-binding</keyword>
<dbReference type="Pfam" id="PF07992">
    <property type="entry name" value="Pyr_redox_2"/>
    <property type="match status" value="1"/>
</dbReference>
<sequence length="468" mass="50233">METVDLLVIGGGPAGYAGALRGARKGLTTVLVEARDLGGTCLNRGCIPTKALFKAQEVAHLVRRAQEFGVLGEYRGLDWAKVLERKKRVVRQLTGGIRLLLERAKVEVVQGFAVFAGHRTVQVHQDGKVIREFQPRFVLLAPGSRSAQLPVPGSDLPGVIDSEKALDLPELPKSMVVVGGGVIGMEMACIFQGFGVFVEVIEMMPKILPPVDREVTDLLTRIVERQGMKVHVNAKVQEIRKAGEKLEVVYLENGTPRAASGEYVLFAVGRVPATEGLGLEAMGIAMNQKAVVTDATLRTSLPWVYAPGDVNGKHLLAHVAYKEAEVAVQNICGEHATIDYRVVPNCIFSFPEIASVGLTEDEAKAQGYKVRCGRFPFRANGKALIKGEVEGFVKIVSDEKSGEILGIHIIGPSASNLIGEGILAMGLEATPHEIASAIHPHPTLSEAVMEAAEAVFGSPLHFVEGGIR</sequence>
<evidence type="ECO:0000256" key="1">
    <source>
        <dbReference type="ARBA" id="ARBA00004496"/>
    </source>
</evidence>
<proteinExistence type="inferred from homology"/>
<protein>
    <recommendedName>
        <fullName evidence="4 16">Dihydrolipoyl dehydrogenase</fullName>
        <ecNumber evidence="3 16">1.8.1.4</ecNumber>
    </recommendedName>
</protein>
<feature type="domain" description="Pyridine nucleotide-disulphide oxidoreductase dimerisation" evidence="17">
    <location>
        <begin position="343"/>
        <end position="452"/>
    </location>
</feature>
<evidence type="ECO:0000256" key="8">
    <source>
        <dbReference type="ARBA" id="ARBA00023002"/>
    </source>
</evidence>
<dbReference type="PANTHER" id="PTHR22912">
    <property type="entry name" value="DISULFIDE OXIDOREDUCTASE"/>
    <property type="match status" value="1"/>
</dbReference>
<dbReference type="Pfam" id="PF02852">
    <property type="entry name" value="Pyr_redox_dim"/>
    <property type="match status" value="1"/>
</dbReference>
<name>A0A7V3YEW8_9BACT</name>
<dbReference type="AlphaFoldDB" id="A0A7V3YEW8"/>
<feature type="binding site" evidence="14">
    <location>
        <begin position="179"/>
        <end position="186"/>
    </location>
    <ligand>
        <name>NAD(+)</name>
        <dbReference type="ChEBI" id="CHEBI:57540"/>
    </ligand>
</feature>
<dbReference type="InterPro" id="IPR023753">
    <property type="entry name" value="FAD/NAD-binding_dom"/>
</dbReference>
<dbReference type="InterPro" id="IPR012999">
    <property type="entry name" value="Pyr_OxRdtase_I_AS"/>
</dbReference>
<keyword evidence="6 16" id="KW-0285">Flavoprotein</keyword>
<feature type="binding site" evidence="14">
    <location>
        <position position="269"/>
    </location>
    <ligand>
        <name>NAD(+)</name>
        <dbReference type="ChEBI" id="CHEBI:57540"/>
    </ligand>
</feature>
<feature type="active site" description="Proton acceptor" evidence="13">
    <location>
        <position position="441"/>
    </location>
</feature>
<dbReference type="InterPro" id="IPR004099">
    <property type="entry name" value="Pyr_nucl-diS_OxRdtase_dimer"/>
</dbReference>
<evidence type="ECO:0000256" key="13">
    <source>
        <dbReference type="PIRSR" id="PIRSR000350-2"/>
    </source>
</evidence>
<feature type="binding site" evidence="14">
    <location>
        <position position="202"/>
    </location>
    <ligand>
        <name>NAD(+)</name>
        <dbReference type="ChEBI" id="CHEBI:57540"/>
    </ligand>
</feature>
<dbReference type="GO" id="GO:0050660">
    <property type="term" value="F:flavin adenine dinucleotide binding"/>
    <property type="evidence" value="ECO:0007669"/>
    <property type="project" value="InterPro"/>
</dbReference>
<evidence type="ECO:0000256" key="10">
    <source>
        <dbReference type="ARBA" id="ARBA00023157"/>
    </source>
</evidence>
<dbReference type="InterPro" id="IPR036188">
    <property type="entry name" value="FAD/NAD-bd_sf"/>
</dbReference>
<reference evidence="19" key="1">
    <citation type="journal article" date="2020" name="mSystems">
        <title>Genome- and Community-Level Interaction Insights into Carbon Utilization and Element Cycling Functions of Hydrothermarchaeota in Hydrothermal Sediment.</title>
        <authorList>
            <person name="Zhou Z."/>
            <person name="Liu Y."/>
            <person name="Xu W."/>
            <person name="Pan J."/>
            <person name="Luo Z.H."/>
            <person name="Li M."/>
        </authorList>
    </citation>
    <scope>NUCLEOTIDE SEQUENCE [LARGE SCALE GENOMIC DNA]</scope>
    <source>
        <strain evidence="19">SpSt-747</strain>
    </source>
</reference>
<feature type="binding site" evidence="14">
    <location>
        <position position="50"/>
    </location>
    <ligand>
        <name>FAD</name>
        <dbReference type="ChEBI" id="CHEBI:57692"/>
    </ligand>
</feature>
<evidence type="ECO:0000256" key="9">
    <source>
        <dbReference type="ARBA" id="ARBA00023027"/>
    </source>
</evidence>
<dbReference type="PRINTS" id="PR00411">
    <property type="entry name" value="PNDRDTASEI"/>
</dbReference>
<keyword evidence="10" id="KW-1015">Disulfide bond</keyword>
<keyword evidence="9 14" id="KW-0520">NAD</keyword>
<dbReference type="FunFam" id="3.30.390.30:FF:000001">
    <property type="entry name" value="Dihydrolipoyl dehydrogenase"/>
    <property type="match status" value="1"/>
</dbReference>
<feature type="domain" description="FAD/NAD(P)-binding" evidence="18">
    <location>
        <begin position="5"/>
        <end position="324"/>
    </location>
</feature>
<evidence type="ECO:0000256" key="16">
    <source>
        <dbReference type="RuleBase" id="RU003692"/>
    </source>
</evidence>
<dbReference type="PIRSF" id="PIRSF000350">
    <property type="entry name" value="Mercury_reductase_MerA"/>
    <property type="match status" value="1"/>
</dbReference>
<keyword evidence="11 16" id="KW-0676">Redox-active center</keyword>
<evidence type="ECO:0000256" key="7">
    <source>
        <dbReference type="ARBA" id="ARBA00022827"/>
    </source>
</evidence>
<evidence type="ECO:0000256" key="2">
    <source>
        <dbReference type="ARBA" id="ARBA00007532"/>
    </source>
</evidence>
<dbReference type="PANTHER" id="PTHR22912:SF217">
    <property type="entry name" value="DIHYDROLIPOYL DEHYDROGENASE"/>
    <property type="match status" value="1"/>
</dbReference>
<evidence type="ECO:0000256" key="3">
    <source>
        <dbReference type="ARBA" id="ARBA00012608"/>
    </source>
</evidence>
<keyword evidence="7 14" id="KW-0274">FAD</keyword>
<evidence type="ECO:0000256" key="11">
    <source>
        <dbReference type="ARBA" id="ARBA00023284"/>
    </source>
</evidence>
<dbReference type="InterPro" id="IPR016156">
    <property type="entry name" value="FAD/NAD-linked_Rdtase_dimer_sf"/>
</dbReference>
<evidence type="ECO:0000313" key="19">
    <source>
        <dbReference type="EMBL" id="HGI29800.1"/>
    </source>
</evidence>